<dbReference type="SMART" id="SM00454">
    <property type="entry name" value="SAM"/>
    <property type="match status" value="1"/>
</dbReference>
<keyword evidence="9" id="KW-1185">Reference proteome</keyword>
<keyword evidence="5" id="KW-0539">Nucleus</keyword>
<evidence type="ECO:0000313" key="8">
    <source>
        <dbReference type="EMBL" id="RAL38059.1"/>
    </source>
</evidence>
<dbReference type="Gene3D" id="1.10.150.50">
    <property type="entry name" value="Transcription Factor, Ets-1"/>
    <property type="match status" value="1"/>
</dbReference>
<comment type="caution">
    <text evidence="8">The sequence shown here is derived from an EMBL/GenBank/DDBJ whole genome shotgun (WGS) entry which is preliminary data.</text>
</comment>
<accession>A0A328D140</accession>
<dbReference type="InterPro" id="IPR011084">
    <property type="entry name" value="DRMBL"/>
</dbReference>
<dbReference type="GO" id="GO:0005634">
    <property type="term" value="C:nucleus"/>
    <property type="evidence" value="ECO:0007669"/>
    <property type="project" value="UniProtKB-SubCell"/>
</dbReference>
<dbReference type="PROSITE" id="PS50105">
    <property type="entry name" value="SAM_DOMAIN"/>
    <property type="match status" value="1"/>
</dbReference>
<dbReference type="PANTHER" id="PTHR23240">
    <property type="entry name" value="DNA CROSS-LINK REPAIR PROTEIN PSO2/SNM1-RELATED"/>
    <property type="match status" value="1"/>
</dbReference>
<dbReference type="GO" id="GO:0003684">
    <property type="term" value="F:damaged DNA binding"/>
    <property type="evidence" value="ECO:0007669"/>
    <property type="project" value="TreeGrafter"/>
</dbReference>
<reference evidence="8 9" key="1">
    <citation type="submission" date="2018-06" db="EMBL/GenBank/DDBJ databases">
        <title>The Genome of Cuscuta australis (Dodder) Provides Insight into the Evolution of Plant Parasitism.</title>
        <authorList>
            <person name="Liu H."/>
        </authorList>
    </citation>
    <scope>NUCLEOTIDE SEQUENCE [LARGE SCALE GENOMIC DNA]</scope>
    <source>
        <strain evidence="9">cv. Yunnan</strain>
        <tissue evidence="8">Vines</tissue>
    </source>
</reference>
<evidence type="ECO:0000313" key="9">
    <source>
        <dbReference type="Proteomes" id="UP000249390"/>
    </source>
</evidence>
<organism evidence="8 9">
    <name type="scientific">Cuscuta australis</name>
    <dbReference type="NCBI Taxonomy" id="267555"/>
    <lineage>
        <taxon>Eukaryota</taxon>
        <taxon>Viridiplantae</taxon>
        <taxon>Streptophyta</taxon>
        <taxon>Embryophyta</taxon>
        <taxon>Tracheophyta</taxon>
        <taxon>Spermatophyta</taxon>
        <taxon>Magnoliopsida</taxon>
        <taxon>eudicotyledons</taxon>
        <taxon>Gunneridae</taxon>
        <taxon>Pentapetalae</taxon>
        <taxon>asterids</taxon>
        <taxon>lamiids</taxon>
        <taxon>Solanales</taxon>
        <taxon>Convolvulaceae</taxon>
        <taxon>Cuscuteae</taxon>
        <taxon>Cuscuta</taxon>
        <taxon>Cuscuta subgen. Grammica</taxon>
        <taxon>Cuscuta sect. Cleistogrammica</taxon>
    </lineage>
</organism>
<keyword evidence="4" id="KW-0234">DNA repair</keyword>
<sequence length="788" mass="87980">MASSSKAKPSQFHLTLASSLVDEDDDFQDPSPSLFRSSIGPSTSVSRKPLRRYSTDLPHRGKAKKHRYESRYKENVSPQADGLVIPCSLPVRRNSEPDLESVDLNCGLDSIQLTVDSAYDGCLNTDEDDASQCSNEVVPNEKVGVDIDADSDRKNGSLSCSPEKGVSECKKGYLNSIESRLLKSAVGLEDGVGEELGESSDLDVLLKLCGEGSEGDEDYLEDQEDAVDEDGCASGGNGDCSLIYCPLCDKDITDLSEEQRQVHTNECIDKDDAPTEVGVSHRDTSNQHLGQVLDAFPTQSPQKFVSMSPVAEWLHELGLAKYEELFIKQEIDWDTLKWLTEEDLCKIGVSALGPRKKILHALSELRKENIKEVGVQNDAKQAIVDDTSKVKLSKLITDYFPSSAVRMKKVHATSTRKKEVGSSLMDSSCKPFKKKDPARNPKYRDVPVWCSIPGTPFRVDAFKYLRRDCSHWFLTHFHADHYQGLTKSFCHGKIYCSMVTAKLVNMKMGIPWDNIDILPLNKKINIAGIDVTCFDANHCPGAIIILFEPPSGKAVLHTGDFRFCDEMMNIPVFRSCKIHSLILDTTYCDPQYDFPKQEAVIQFVIEAIQAETFNPKTLFLIGSYTIGKERLYVEIARALRKKIYVTAPKLRILQCLGFPDEDMQFFTLNEHESHIHVVPLWSLSSFKRLKLISNQYMGRFNLIVAFSPTGWSFGKGKKTNPGKRSQQGTIIRYEVPYSEHSSFSELKKFVKFLSPANIIPSVNNHGLESTRKMVSILSGSLINGTSCG</sequence>
<dbReference type="GO" id="GO:0035312">
    <property type="term" value="F:5'-3' DNA exonuclease activity"/>
    <property type="evidence" value="ECO:0007669"/>
    <property type="project" value="TreeGrafter"/>
</dbReference>
<evidence type="ECO:0000256" key="3">
    <source>
        <dbReference type="ARBA" id="ARBA00022763"/>
    </source>
</evidence>
<dbReference type="SUPFAM" id="SSF47769">
    <property type="entry name" value="SAM/Pointed domain"/>
    <property type="match status" value="1"/>
</dbReference>
<dbReference type="FunFam" id="3.40.50.12650:FF:000004">
    <property type="entry name" value="DNA cross-link repair 1A protein"/>
    <property type="match status" value="1"/>
</dbReference>
<dbReference type="Gene3D" id="3.40.50.12650">
    <property type="match status" value="1"/>
</dbReference>
<dbReference type="InterPro" id="IPR036866">
    <property type="entry name" value="RibonucZ/Hydroxyglut_hydro"/>
</dbReference>
<dbReference type="GO" id="GO:0036297">
    <property type="term" value="P:interstrand cross-link repair"/>
    <property type="evidence" value="ECO:0007669"/>
    <property type="project" value="TreeGrafter"/>
</dbReference>
<keyword evidence="3" id="KW-0227">DNA damage</keyword>
<gene>
    <name evidence="8" type="ORF">DM860_000753</name>
</gene>
<proteinExistence type="inferred from homology"/>
<dbReference type="PANTHER" id="PTHR23240:SF6">
    <property type="entry name" value="DNA CROSS-LINK REPAIR 1A PROTEIN"/>
    <property type="match status" value="1"/>
</dbReference>
<dbReference type="Proteomes" id="UP000249390">
    <property type="component" value="Unassembled WGS sequence"/>
</dbReference>
<protein>
    <recommendedName>
        <fullName evidence="7">SAM domain-containing protein</fullName>
    </recommendedName>
</protein>
<dbReference type="CDD" id="cd09487">
    <property type="entry name" value="SAM_superfamily"/>
    <property type="match status" value="1"/>
</dbReference>
<evidence type="ECO:0000256" key="4">
    <source>
        <dbReference type="ARBA" id="ARBA00023204"/>
    </source>
</evidence>
<dbReference type="InterPro" id="IPR001660">
    <property type="entry name" value="SAM"/>
</dbReference>
<dbReference type="Gene3D" id="3.60.15.10">
    <property type="entry name" value="Ribonuclease Z/Hydroxyacylglutathione hydrolase-like"/>
    <property type="match status" value="1"/>
</dbReference>
<dbReference type="GO" id="GO:0006303">
    <property type="term" value="P:double-strand break repair via nonhomologous end joining"/>
    <property type="evidence" value="ECO:0007669"/>
    <property type="project" value="TreeGrafter"/>
</dbReference>
<evidence type="ECO:0000256" key="2">
    <source>
        <dbReference type="ARBA" id="ARBA00010304"/>
    </source>
</evidence>
<evidence type="ECO:0000256" key="6">
    <source>
        <dbReference type="SAM" id="MobiDB-lite"/>
    </source>
</evidence>
<dbReference type="FunFam" id="3.60.15.10:FF:000027">
    <property type="entry name" value="DNA ligase 6"/>
    <property type="match status" value="1"/>
</dbReference>
<feature type="region of interest" description="Disordered" evidence="6">
    <location>
        <begin position="19"/>
        <end position="75"/>
    </location>
</feature>
<dbReference type="Pfam" id="PF07522">
    <property type="entry name" value="DRMBL"/>
    <property type="match status" value="1"/>
</dbReference>
<evidence type="ECO:0000256" key="5">
    <source>
        <dbReference type="ARBA" id="ARBA00023242"/>
    </source>
</evidence>
<evidence type="ECO:0000259" key="7">
    <source>
        <dbReference type="PROSITE" id="PS50105"/>
    </source>
</evidence>
<feature type="domain" description="SAM" evidence="7">
    <location>
        <begin position="305"/>
        <end position="368"/>
    </location>
</feature>
<feature type="compositionally biased region" description="Polar residues" evidence="6">
    <location>
        <begin position="30"/>
        <end position="46"/>
    </location>
</feature>
<dbReference type="Pfam" id="PF00536">
    <property type="entry name" value="SAM_1"/>
    <property type="match status" value="1"/>
</dbReference>
<dbReference type="InterPro" id="IPR013761">
    <property type="entry name" value="SAM/pointed_sf"/>
</dbReference>
<dbReference type="EMBL" id="NQVE01000215">
    <property type="protein sequence ID" value="RAL38059.1"/>
    <property type="molecule type" value="Genomic_DNA"/>
</dbReference>
<comment type="subcellular location">
    <subcellularLocation>
        <location evidence="1">Nucleus</location>
    </subcellularLocation>
</comment>
<comment type="similarity">
    <text evidence="2">Belongs to the DNA repair metallo-beta-lactamase (DRMBL) family.</text>
</comment>
<dbReference type="CDD" id="cd16273">
    <property type="entry name" value="SNM1A-1C-like_MBL-fold"/>
    <property type="match status" value="1"/>
</dbReference>
<dbReference type="SUPFAM" id="SSF56281">
    <property type="entry name" value="Metallo-hydrolase/oxidoreductase"/>
    <property type="match status" value="1"/>
</dbReference>
<evidence type="ECO:0000256" key="1">
    <source>
        <dbReference type="ARBA" id="ARBA00004123"/>
    </source>
</evidence>
<dbReference type="AlphaFoldDB" id="A0A328D140"/>
<name>A0A328D140_9ASTE</name>